<dbReference type="OrthoDB" id="9814657at2"/>
<proteinExistence type="inferred from homology"/>
<keyword evidence="4" id="KW-0732">Signal</keyword>
<feature type="chain" id="PRO_5002330823" evidence="4">
    <location>
        <begin position="24"/>
        <end position="390"/>
    </location>
</feature>
<dbReference type="AlphaFoldDB" id="A0A0D8JCS7"/>
<evidence type="ECO:0000259" key="6">
    <source>
        <dbReference type="Pfam" id="PF25954"/>
    </source>
</evidence>
<evidence type="ECO:0000256" key="1">
    <source>
        <dbReference type="ARBA" id="ARBA00009477"/>
    </source>
</evidence>
<keyword evidence="2" id="KW-0813">Transport</keyword>
<keyword evidence="8" id="KW-1185">Reference proteome</keyword>
<evidence type="ECO:0000256" key="2">
    <source>
        <dbReference type="ARBA" id="ARBA00022448"/>
    </source>
</evidence>
<dbReference type="InterPro" id="IPR058792">
    <property type="entry name" value="Beta-barrel_RND_2"/>
</dbReference>
<dbReference type="SUPFAM" id="SSF111369">
    <property type="entry name" value="HlyD-like secretion proteins"/>
    <property type="match status" value="1"/>
</dbReference>
<reference evidence="7 8" key="1">
    <citation type="submission" date="2014-09" db="EMBL/GenBank/DDBJ databases">
        <title>Draft Genome Sequence of Draconibacterium sp. JN14CK-3.</title>
        <authorList>
            <person name="Dong C."/>
            <person name="Lai Q."/>
            <person name="Shao Z."/>
        </authorList>
    </citation>
    <scope>NUCLEOTIDE SEQUENCE [LARGE SCALE GENOMIC DNA]</scope>
    <source>
        <strain evidence="7 8">JN14CK-3</strain>
    </source>
</reference>
<feature type="domain" description="CusB-like beta-barrel" evidence="6">
    <location>
        <begin position="229"/>
        <end position="303"/>
    </location>
</feature>
<dbReference type="Gene3D" id="1.10.287.470">
    <property type="entry name" value="Helix hairpin bin"/>
    <property type="match status" value="1"/>
</dbReference>
<dbReference type="GO" id="GO:0060003">
    <property type="term" value="P:copper ion export"/>
    <property type="evidence" value="ECO:0007669"/>
    <property type="project" value="TreeGrafter"/>
</dbReference>
<keyword evidence="3" id="KW-0175">Coiled coil</keyword>
<dbReference type="PANTHER" id="PTHR30097">
    <property type="entry name" value="CATION EFFLUX SYSTEM PROTEIN CUSB"/>
    <property type="match status" value="1"/>
</dbReference>
<dbReference type="NCBIfam" id="TIGR01730">
    <property type="entry name" value="RND_mfp"/>
    <property type="match status" value="1"/>
</dbReference>
<name>A0A0D8JCS7_9BACT</name>
<dbReference type="PANTHER" id="PTHR30097:SF4">
    <property type="entry name" value="SLR6042 PROTEIN"/>
    <property type="match status" value="1"/>
</dbReference>
<feature type="signal peptide" evidence="4">
    <location>
        <begin position="1"/>
        <end position="23"/>
    </location>
</feature>
<gene>
    <name evidence="7" type="ORF">LH29_10835</name>
</gene>
<dbReference type="GO" id="GO:0015679">
    <property type="term" value="P:plasma membrane copper ion transport"/>
    <property type="evidence" value="ECO:0007669"/>
    <property type="project" value="TreeGrafter"/>
</dbReference>
<dbReference type="STRING" id="1544798.LH29_10835"/>
<dbReference type="GO" id="GO:0022857">
    <property type="term" value="F:transmembrane transporter activity"/>
    <property type="evidence" value="ECO:0007669"/>
    <property type="project" value="InterPro"/>
</dbReference>
<dbReference type="GO" id="GO:0016020">
    <property type="term" value="C:membrane"/>
    <property type="evidence" value="ECO:0007669"/>
    <property type="project" value="InterPro"/>
</dbReference>
<dbReference type="Gene3D" id="2.40.420.20">
    <property type="match status" value="1"/>
</dbReference>
<dbReference type="RefSeq" id="WP_045029342.1">
    <property type="nucleotide sequence ID" value="NZ_JRHC01000002.1"/>
</dbReference>
<evidence type="ECO:0000313" key="7">
    <source>
        <dbReference type="EMBL" id="KJF43608.1"/>
    </source>
</evidence>
<dbReference type="Pfam" id="PF25917">
    <property type="entry name" value="BSH_RND"/>
    <property type="match status" value="1"/>
</dbReference>
<dbReference type="EMBL" id="JRHC01000002">
    <property type="protein sequence ID" value="KJF43608.1"/>
    <property type="molecule type" value="Genomic_DNA"/>
</dbReference>
<protein>
    <submittedName>
        <fullName evidence="7">Uncharacterized protein</fullName>
    </submittedName>
</protein>
<dbReference type="Gene3D" id="2.40.30.170">
    <property type="match status" value="1"/>
</dbReference>
<dbReference type="Gene3D" id="2.40.50.100">
    <property type="match status" value="1"/>
</dbReference>
<feature type="coiled-coil region" evidence="3">
    <location>
        <begin position="146"/>
        <end position="173"/>
    </location>
</feature>
<evidence type="ECO:0000256" key="3">
    <source>
        <dbReference type="SAM" id="Coils"/>
    </source>
</evidence>
<comment type="caution">
    <text evidence="7">The sequence shown here is derived from an EMBL/GenBank/DDBJ whole genome shotgun (WGS) entry which is preliminary data.</text>
</comment>
<feature type="domain" description="Multidrug resistance protein MdtA-like barrel-sandwich hybrid" evidence="5">
    <location>
        <begin position="78"/>
        <end position="224"/>
    </location>
</feature>
<dbReference type="GO" id="GO:0030313">
    <property type="term" value="C:cell envelope"/>
    <property type="evidence" value="ECO:0007669"/>
    <property type="project" value="TreeGrafter"/>
</dbReference>
<comment type="similarity">
    <text evidence="1">Belongs to the membrane fusion protein (MFP) (TC 8.A.1) family.</text>
</comment>
<evidence type="ECO:0000256" key="4">
    <source>
        <dbReference type="SAM" id="SignalP"/>
    </source>
</evidence>
<organism evidence="7 8">
    <name type="scientific">Draconibacterium sediminis</name>
    <dbReference type="NCBI Taxonomy" id="1544798"/>
    <lineage>
        <taxon>Bacteria</taxon>
        <taxon>Pseudomonadati</taxon>
        <taxon>Bacteroidota</taxon>
        <taxon>Bacteroidia</taxon>
        <taxon>Marinilabiliales</taxon>
        <taxon>Prolixibacteraceae</taxon>
        <taxon>Draconibacterium</taxon>
    </lineage>
</organism>
<dbReference type="Pfam" id="PF25954">
    <property type="entry name" value="Beta-barrel_RND_2"/>
    <property type="match status" value="1"/>
</dbReference>
<dbReference type="InterPro" id="IPR058625">
    <property type="entry name" value="MdtA-like_BSH"/>
</dbReference>
<dbReference type="InterPro" id="IPR006143">
    <property type="entry name" value="RND_pump_MFP"/>
</dbReference>
<dbReference type="InterPro" id="IPR051909">
    <property type="entry name" value="MFP_Cation_Efflux"/>
</dbReference>
<evidence type="ECO:0000259" key="5">
    <source>
        <dbReference type="Pfam" id="PF25917"/>
    </source>
</evidence>
<sequence length="390" mass="43563">MKKYSYIAALIFLVLLQYSCTQGQHETVENEEENEVVTEAIFTPVQYKNAGIELGHIEYKNLRNVVKSNGYLEVPPQNKANVAPVMGGIIKEIYVLEGNYVKKGQLLAKMEHPDFIKLQEAYIKALADFDYLEKEYARQKELSVGNVNAEKILQQTESNYKAARGQVHSLEAQLKMFSLDIEEIANGHIIPFVPLNSPINGYVGHINASIGTYTEPNQPIFDIVDNRKVHVDLMVYEKDIYKVKPGQKVDFVLTNQGSEIIKGKIFGISKSFEDETKALVVHANIMGKSPELIPGMFVNALIETGSDSVPAVPVQAVINEAGKEYIFIKAANVEPSDENIVFKRVEIKTGLEDLGYVEILPLDNLPPDSEIAIKGTFYIHSVFKPGVDEE</sequence>
<accession>A0A0D8JCS7</accession>
<evidence type="ECO:0000313" key="8">
    <source>
        <dbReference type="Proteomes" id="UP000032544"/>
    </source>
</evidence>
<dbReference type="Proteomes" id="UP000032544">
    <property type="component" value="Unassembled WGS sequence"/>
</dbReference>